<evidence type="ECO:0000256" key="1">
    <source>
        <dbReference type="SAM" id="MobiDB-lite"/>
    </source>
</evidence>
<accession>A0A8J3XAS7</accession>
<dbReference type="AlphaFoldDB" id="A0A8J3XAS7"/>
<sequence length="403" mass="40451">MGSSSARRLTAVAAVVALGAAVAGILLLRSAGDEPAGPRTGGGTVHTVAVTRTDLAATTTLPGALGYGVERPVAGGGGRVTWLPKSGAVVSRGRQLFRVDDRPVVLFYGGTPLFRRLDTPGIVGRDVKVVADNLRALGYDIGPQPAVGATVTRPAGGGHSSPPAAGATTVQPDATGSEPGNASPPPQTTPVKVRKGDAVLTTSLIGAIRRWQGKAGLPPSGVLDAGDVVVLPHKVRVGAVTAHLGDEAAAPVVSVTPTTKVVTVQAQPLEAESIRSAGKATVTLPDGATTRGTVTSVGRIAETPQGGAGPNDQPELTATVRIDDPAKVRRLDAAPVQVEFTGEVRRGVLAVPVGALLALSEGGYGLQTDGGDLVAVTTGLFVKGMVEIRGTGIAEGTRVVTTS</sequence>
<proteinExistence type="predicted"/>
<comment type="caution">
    <text evidence="2">The sequence shown here is derived from an EMBL/GenBank/DDBJ whole genome shotgun (WGS) entry which is preliminary data.</text>
</comment>
<organism evidence="2 3">
    <name type="scientific">Planotetraspora mira</name>
    <dbReference type="NCBI Taxonomy" id="58121"/>
    <lineage>
        <taxon>Bacteria</taxon>
        <taxon>Bacillati</taxon>
        <taxon>Actinomycetota</taxon>
        <taxon>Actinomycetes</taxon>
        <taxon>Streptosporangiales</taxon>
        <taxon>Streptosporangiaceae</taxon>
        <taxon>Planotetraspora</taxon>
    </lineage>
</organism>
<feature type="compositionally biased region" description="Polar residues" evidence="1">
    <location>
        <begin position="168"/>
        <end position="180"/>
    </location>
</feature>
<dbReference type="Proteomes" id="UP000650628">
    <property type="component" value="Unassembled WGS sequence"/>
</dbReference>
<evidence type="ECO:0000313" key="3">
    <source>
        <dbReference type="Proteomes" id="UP000650628"/>
    </source>
</evidence>
<dbReference type="EMBL" id="BOOO01000016">
    <property type="protein sequence ID" value="GII29808.1"/>
    <property type="molecule type" value="Genomic_DNA"/>
</dbReference>
<dbReference type="RefSeq" id="WP_203953775.1">
    <property type="nucleotide sequence ID" value="NZ_BOOO01000016.1"/>
</dbReference>
<reference evidence="2 3" key="1">
    <citation type="submission" date="2021-01" db="EMBL/GenBank/DDBJ databases">
        <title>Whole genome shotgun sequence of Planotetraspora mira NBRC 15435.</title>
        <authorList>
            <person name="Komaki H."/>
            <person name="Tamura T."/>
        </authorList>
    </citation>
    <scope>NUCLEOTIDE SEQUENCE [LARGE SCALE GENOMIC DNA]</scope>
    <source>
        <strain evidence="2 3">NBRC 15435</strain>
    </source>
</reference>
<evidence type="ECO:0000313" key="2">
    <source>
        <dbReference type="EMBL" id="GII29808.1"/>
    </source>
</evidence>
<protein>
    <submittedName>
        <fullName evidence="2">Peptidoglycan-binding protein</fullName>
    </submittedName>
</protein>
<gene>
    <name evidence="2" type="ORF">Pmi06nite_32500</name>
</gene>
<name>A0A8J3XAS7_9ACTN</name>
<feature type="region of interest" description="Disordered" evidence="1">
    <location>
        <begin position="145"/>
        <end position="192"/>
    </location>
</feature>
<keyword evidence="3" id="KW-1185">Reference proteome</keyword>